<dbReference type="OrthoDB" id="9797480at2"/>
<organism evidence="4 5">
    <name type="scientific">Acaryochloris thomasi RCC1774</name>
    <dbReference type="NCBI Taxonomy" id="1764569"/>
    <lineage>
        <taxon>Bacteria</taxon>
        <taxon>Bacillati</taxon>
        <taxon>Cyanobacteriota</taxon>
        <taxon>Cyanophyceae</taxon>
        <taxon>Acaryochloridales</taxon>
        <taxon>Acaryochloridaceae</taxon>
        <taxon>Acaryochloris</taxon>
        <taxon>Acaryochloris thomasi</taxon>
    </lineage>
</organism>
<accession>A0A2W1JSB7</accession>
<dbReference type="RefSeq" id="WP_110987796.1">
    <property type="nucleotide sequence ID" value="NZ_CAWNWM010000015.1"/>
</dbReference>
<dbReference type="GO" id="GO:0008146">
    <property type="term" value="F:sulfotransferase activity"/>
    <property type="evidence" value="ECO:0007669"/>
    <property type="project" value="InterPro"/>
</dbReference>
<dbReference type="EMBL" id="PQWO01000015">
    <property type="protein sequence ID" value="PZD71647.1"/>
    <property type="molecule type" value="Genomic_DNA"/>
</dbReference>
<dbReference type="Proteomes" id="UP000248857">
    <property type="component" value="Unassembled WGS sequence"/>
</dbReference>
<dbReference type="AlphaFoldDB" id="A0A2W1JSB7"/>
<dbReference type="InterPro" id="IPR027417">
    <property type="entry name" value="P-loop_NTPase"/>
</dbReference>
<keyword evidence="1" id="KW-0808">Transferase</keyword>
<name>A0A2W1JSB7_9CYAN</name>
<dbReference type="PANTHER" id="PTHR10605">
    <property type="entry name" value="HEPARAN SULFATE SULFOTRANSFERASE"/>
    <property type="match status" value="1"/>
</dbReference>
<comment type="caution">
    <text evidence="4">The sequence shown here is derived from an EMBL/GenBank/DDBJ whole genome shotgun (WGS) entry which is preliminary data.</text>
</comment>
<dbReference type="PANTHER" id="PTHR10605:SF56">
    <property type="entry name" value="BIFUNCTIONAL HEPARAN SULFATE N-DEACETYLASE_N-SULFOTRANSFERASE"/>
    <property type="match status" value="1"/>
</dbReference>
<keyword evidence="2" id="KW-0325">Glycoprotein</keyword>
<dbReference type="Gene3D" id="3.40.50.300">
    <property type="entry name" value="P-loop containing nucleotide triphosphate hydrolases"/>
    <property type="match status" value="1"/>
</dbReference>
<dbReference type="SUPFAM" id="SSF52540">
    <property type="entry name" value="P-loop containing nucleoside triphosphate hydrolases"/>
    <property type="match status" value="1"/>
</dbReference>
<dbReference type="InterPro" id="IPR037359">
    <property type="entry name" value="NST/OST"/>
</dbReference>
<evidence type="ECO:0000259" key="3">
    <source>
        <dbReference type="Pfam" id="PF00685"/>
    </source>
</evidence>
<reference evidence="4 5" key="1">
    <citation type="journal article" date="2018" name="Sci. Rep.">
        <title>A novel species of the marine cyanobacterium Acaryochloris with a unique pigment content and lifestyle.</title>
        <authorList>
            <person name="Partensky F."/>
            <person name="Six C."/>
            <person name="Ratin M."/>
            <person name="Garczarek L."/>
            <person name="Vaulot D."/>
            <person name="Probert I."/>
            <person name="Calteau A."/>
            <person name="Gourvil P."/>
            <person name="Marie D."/>
            <person name="Grebert T."/>
            <person name="Bouchier C."/>
            <person name="Le Panse S."/>
            <person name="Gachenot M."/>
            <person name="Rodriguez F."/>
            <person name="Garrido J.L."/>
        </authorList>
    </citation>
    <scope>NUCLEOTIDE SEQUENCE [LARGE SCALE GENOMIC DNA]</scope>
    <source>
        <strain evidence="4 5">RCC1774</strain>
    </source>
</reference>
<gene>
    <name evidence="4" type="ORF">C1752_04988</name>
</gene>
<evidence type="ECO:0000256" key="2">
    <source>
        <dbReference type="ARBA" id="ARBA00023180"/>
    </source>
</evidence>
<protein>
    <recommendedName>
        <fullName evidence="3">Sulfotransferase domain-containing protein</fullName>
    </recommendedName>
</protein>
<sequence>MIKTFALIIGAMKCGTTSLFHYLAEHPQVSPSRNKEPFFFCDDRRYHQGLQQYRDLWQWQPEHRIALEASTGYTMYPRYLDVVKRIAQVEGAEFRFIYIMRNPVDRIQSQMQHELADGVLKEPVVTEEQVAFSKYAMQLDAFAEAFGRDRLHLLLLEDLKQEPVPELRRLCGFLGIDADYHFQTTAEVRNSREDPSLKLHPWVKKLYRVPAVNALSGLIPSTMKEKLYRPLANPQTFDVCLSEKQRSDLWIKLRPDLERLETDYGFDVLHRWGVAP</sequence>
<evidence type="ECO:0000256" key="1">
    <source>
        <dbReference type="ARBA" id="ARBA00022679"/>
    </source>
</evidence>
<evidence type="ECO:0000313" key="4">
    <source>
        <dbReference type="EMBL" id="PZD71647.1"/>
    </source>
</evidence>
<keyword evidence="5" id="KW-1185">Reference proteome</keyword>
<evidence type="ECO:0000313" key="5">
    <source>
        <dbReference type="Proteomes" id="UP000248857"/>
    </source>
</evidence>
<dbReference type="Pfam" id="PF00685">
    <property type="entry name" value="Sulfotransfer_1"/>
    <property type="match status" value="1"/>
</dbReference>
<dbReference type="InterPro" id="IPR000863">
    <property type="entry name" value="Sulfotransferase_dom"/>
</dbReference>
<proteinExistence type="predicted"/>
<feature type="domain" description="Sulfotransferase" evidence="3">
    <location>
        <begin position="6"/>
        <end position="179"/>
    </location>
</feature>